<comment type="caution">
    <text evidence="1">The sequence shown here is derived from an EMBL/GenBank/DDBJ whole genome shotgun (WGS) entry which is preliminary data.</text>
</comment>
<name>A0A8S1VKQ0_PAROT</name>
<keyword evidence="2" id="KW-1185">Reference proteome</keyword>
<gene>
    <name evidence="1" type="ORF">POCTA_138.1.T0690009</name>
</gene>
<reference evidence="1" key="1">
    <citation type="submission" date="2021-01" db="EMBL/GenBank/DDBJ databases">
        <authorList>
            <consortium name="Genoscope - CEA"/>
            <person name="William W."/>
        </authorList>
    </citation>
    <scope>NUCLEOTIDE SEQUENCE</scope>
</reference>
<organism evidence="1 2">
    <name type="scientific">Paramecium octaurelia</name>
    <dbReference type="NCBI Taxonomy" id="43137"/>
    <lineage>
        <taxon>Eukaryota</taxon>
        <taxon>Sar</taxon>
        <taxon>Alveolata</taxon>
        <taxon>Ciliophora</taxon>
        <taxon>Intramacronucleata</taxon>
        <taxon>Oligohymenophorea</taxon>
        <taxon>Peniculida</taxon>
        <taxon>Parameciidae</taxon>
        <taxon>Paramecium</taxon>
    </lineage>
</organism>
<accession>A0A8S1VKQ0</accession>
<evidence type="ECO:0000313" key="1">
    <source>
        <dbReference type="EMBL" id="CAD8177417.1"/>
    </source>
</evidence>
<dbReference type="Proteomes" id="UP000683925">
    <property type="component" value="Unassembled WGS sequence"/>
</dbReference>
<dbReference type="AlphaFoldDB" id="A0A8S1VKQ0"/>
<proteinExistence type="predicted"/>
<protein>
    <submittedName>
        <fullName evidence="1">Uncharacterized protein</fullName>
    </submittedName>
</protein>
<evidence type="ECO:0000313" key="2">
    <source>
        <dbReference type="Proteomes" id="UP000683925"/>
    </source>
</evidence>
<sequence>MADCLIRAFLDNGGPCFKNSIHWRFQIQRQGNRDGFTVQEIDVLRHSLFENTDYQNRGTEKILKVFRFDIFWNNKFYLNCIISVQKVGFIKKFKMYIQAKLIIYKWNKFPKKYPFVIGVGDTMEVLRFLNDGLDFLHNVLITQILIRQS</sequence>
<dbReference type="EMBL" id="CAJJDP010000068">
    <property type="protein sequence ID" value="CAD8177417.1"/>
    <property type="molecule type" value="Genomic_DNA"/>
</dbReference>